<dbReference type="PANTHER" id="PTHR43102">
    <property type="entry name" value="SLR1143 PROTEIN"/>
    <property type="match status" value="1"/>
</dbReference>
<proteinExistence type="predicted"/>
<evidence type="ECO:0000259" key="1">
    <source>
        <dbReference type="SMART" id="SM00065"/>
    </source>
</evidence>
<comment type="caution">
    <text evidence="2">The sequence shown here is derived from an EMBL/GenBank/DDBJ whole genome shotgun (WGS) entry which is preliminary data.</text>
</comment>
<dbReference type="InterPro" id="IPR003018">
    <property type="entry name" value="GAF"/>
</dbReference>
<dbReference type="SUPFAM" id="SSF55781">
    <property type="entry name" value="GAF domain-like"/>
    <property type="match status" value="1"/>
</dbReference>
<dbReference type="InterPro" id="IPR029016">
    <property type="entry name" value="GAF-like_dom_sf"/>
</dbReference>
<reference evidence="2 3" key="1">
    <citation type="submission" date="2017-08" db="EMBL/GenBank/DDBJ databases">
        <title>Infants hospitalized years apart are colonized by the same room-sourced microbial strains.</title>
        <authorList>
            <person name="Brooks B."/>
            <person name="Olm M.R."/>
            <person name="Firek B.A."/>
            <person name="Baker R."/>
            <person name="Thomas B.C."/>
            <person name="Morowitz M.J."/>
            <person name="Banfield J.F."/>
        </authorList>
    </citation>
    <scope>NUCLEOTIDE SEQUENCE [LARGE SCALE GENOMIC DNA]</scope>
    <source>
        <strain evidence="2">S2_005_001_R1_22</strain>
    </source>
</reference>
<protein>
    <recommendedName>
        <fullName evidence="1">GAF domain-containing protein</fullName>
    </recommendedName>
</protein>
<dbReference type="Proteomes" id="UP000249229">
    <property type="component" value="Unassembled WGS sequence"/>
</dbReference>
<feature type="domain" description="GAF" evidence="1">
    <location>
        <begin position="94"/>
        <end position="232"/>
    </location>
</feature>
<dbReference type="Pfam" id="PF01590">
    <property type="entry name" value="GAF"/>
    <property type="match status" value="1"/>
</dbReference>
<dbReference type="EMBL" id="QFQI01000005">
    <property type="protein sequence ID" value="PZQ60464.1"/>
    <property type="molecule type" value="Genomic_DNA"/>
</dbReference>
<evidence type="ECO:0000313" key="2">
    <source>
        <dbReference type="EMBL" id="PZQ60464.1"/>
    </source>
</evidence>
<dbReference type="Gene3D" id="3.30.450.40">
    <property type="match status" value="1"/>
</dbReference>
<name>A0A2W5P5L6_9SPHN</name>
<sequence>MDGHQQGRGVTTCSFVQYARRKLNDHHKNKLIGINMCRIGNNHAGNVADHYSRFVRDRGTTSGMGITVYEPAPTPLDEVARERAVLSSRALAIRNDARLQELVEEGRRKLGAGMAAVSILYQDWQYLIAASGVMSRTYSRRTSLCAYAIMTRDVFYVGDARADERFADNPMLVDGQHLRFYAGAPLVGEEQMPLGTLCVFDRRPRATFSDWDRQQLRGLADMATARLAELRAG</sequence>
<gene>
    <name evidence="2" type="ORF">DI544_08645</name>
</gene>
<dbReference type="PANTHER" id="PTHR43102:SF2">
    <property type="entry name" value="GAF DOMAIN-CONTAINING PROTEIN"/>
    <property type="match status" value="1"/>
</dbReference>
<evidence type="ECO:0000313" key="3">
    <source>
        <dbReference type="Proteomes" id="UP000249229"/>
    </source>
</evidence>
<accession>A0A2W5P5L6</accession>
<organism evidence="2 3">
    <name type="scientific">Sphingomonas taxi</name>
    <dbReference type="NCBI Taxonomy" id="1549858"/>
    <lineage>
        <taxon>Bacteria</taxon>
        <taxon>Pseudomonadati</taxon>
        <taxon>Pseudomonadota</taxon>
        <taxon>Alphaproteobacteria</taxon>
        <taxon>Sphingomonadales</taxon>
        <taxon>Sphingomonadaceae</taxon>
        <taxon>Sphingomonas</taxon>
    </lineage>
</organism>
<dbReference type="AlphaFoldDB" id="A0A2W5P5L6"/>
<dbReference type="SMART" id="SM00065">
    <property type="entry name" value="GAF"/>
    <property type="match status" value="1"/>
</dbReference>